<sequence length="143" mass="15901">MPKPAKGASALDKKNLSARFTKNNVLKHNYINLDGTYAIPTKDMYSIMIYIGTRVTGSSGKLGSISNITLPRTLLDVTLLKQIATINQTSKDESETVALWNMIMVKFFRSKHGYIYAPENNRGKGRVLLNDPILSLVLSNEKP</sequence>
<evidence type="ECO:0000313" key="1">
    <source>
        <dbReference type="EMBL" id="AHC02444.1"/>
    </source>
</evidence>
<dbReference type="EMBL" id="KF650575">
    <property type="protein sequence ID" value="AHC02444.1"/>
    <property type="molecule type" value="Genomic_DNA"/>
</dbReference>
<accession>V5W5T3</accession>
<proteinExistence type="predicted"/>
<reference evidence="1" key="2">
    <citation type="journal article" date="2014" name="Fungal Genet. Biol.">
        <title>Comparative analysis of mitochondrial genomes from closely related Rhynchosporium species reveals extensive intron invasion.</title>
        <authorList>
            <person name="Torriani S.F."/>
            <person name="Penselin D."/>
            <person name="Knogge W."/>
            <person name="Felder M."/>
            <person name="Taudien S."/>
            <person name="Platzer M."/>
            <person name="McDonald B.A."/>
            <person name="Brunner P.C."/>
        </authorList>
    </citation>
    <scope>NUCLEOTIDE SEQUENCE</scope>
</reference>
<reference evidence="1" key="1">
    <citation type="submission" date="2013-09" db="EMBL/GenBank/DDBJ databases">
        <authorList>
            <person name="Torriani S.F.F."/>
            <person name="Penselin D."/>
            <person name="Knogge W."/>
            <person name="Felder M."/>
            <person name="Taudien S."/>
            <person name="Platzer M."/>
            <person name="McDonald B.A."/>
            <person name="Brunner P.C."/>
        </authorList>
    </citation>
    <scope>NUCLEOTIDE SEQUENCE</scope>
</reference>
<keyword evidence="1" id="KW-0496">Mitochondrion</keyword>
<geneLocation type="mitochondrion" evidence="1"/>
<gene>
    <name evidence="1" type="primary">cox1i8 2</name>
</gene>
<dbReference type="RefSeq" id="YP_008965425.1">
    <property type="nucleotide sequence ID" value="NC_023128.1"/>
</dbReference>
<name>V5W5T3_RHYSE</name>
<dbReference type="GeneID" id="17963644"/>
<protein>
    <submittedName>
        <fullName evidence="1">Uncharacterized protein</fullName>
    </submittedName>
</protein>
<dbReference type="AlphaFoldDB" id="V5W5T3"/>
<organism evidence="1">
    <name type="scientific">Rhynchosporium secalis</name>
    <name type="common">Barley scald fungus</name>
    <dbReference type="NCBI Taxonomy" id="38038"/>
    <lineage>
        <taxon>Eukaryota</taxon>
        <taxon>Fungi</taxon>
        <taxon>Dikarya</taxon>
        <taxon>Ascomycota</taxon>
        <taxon>Pezizomycotina</taxon>
        <taxon>Leotiomycetes</taxon>
        <taxon>Helotiales</taxon>
        <taxon>Ploettnerulaceae</taxon>
        <taxon>Rhynchosporium</taxon>
    </lineage>
</organism>